<accession>A0ABV2IGH1</accession>
<evidence type="ECO:0000259" key="5">
    <source>
        <dbReference type="PROSITE" id="PS51078"/>
    </source>
</evidence>
<dbReference type="NCBIfam" id="NF011671">
    <property type="entry name" value="PRK15090.1"/>
    <property type="match status" value="1"/>
</dbReference>
<evidence type="ECO:0000313" key="6">
    <source>
        <dbReference type="EMBL" id="MET3601689.1"/>
    </source>
</evidence>
<dbReference type="InterPro" id="IPR036390">
    <property type="entry name" value="WH_DNA-bd_sf"/>
</dbReference>
<evidence type="ECO:0000256" key="2">
    <source>
        <dbReference type="ARBA" id="ARBA00023125"/>
    </source>
</evidence>
<dbReference type="InterPro" id="IPR029016">
    <property type="entry name" value="GAF-like_dom_sf"/>
</dbReference>
<feature type="domain" description="IclR-ED" evidence="5">
    <location>
        <begin position="73"/>
        <end position="259"/>
    </location>
</feature>
<dbReference type="EMBL" id="JBEPLY010000015">
    <property type="protein sequence ID" value="MET3601689.1"/>
    <property type="molecule type" value="Genomic_DNA"/>
</dbReference>
<dbReference type="Proteomes" id="UP001549164">
    <property type="component" value="Unassembled WGS sequence"/>
</dbReference>
<organism evidence="6 7">
    <name type="scientific">Martelella mangrovi</name>
    <dbReference type="NCBI Taxonomy" id="1397477"/>
    <lineage>
        <taxon>Bacteria</taxon>
        <taxon>Pseudomonadati</taxon>
        <taxon>Pseudomonadota</taxon>
        <taxon>Alphaproteobacteria</taxon>
        <taxon>Hyphomicrobiales</taxon>
        <taxon>Aurantimonadaceae</taxon>
        <taxon>Martelella</taxon>
    </lineage>
</organism>
<dbReference type="SUPFAM" id="SSF46785">
    <property type="entry name" value="Winged helix' DNA-binding domain"/>
    <property type="match status" value="1"/>
</dbReference>
<dbReference type="InterPro" id="IPR036388">
    <property type="entry name" value="WH-like_DNA-bd_sf"/>
</dbReference>
<dbReference type="InterPro" id="IPR050707">
    <property type="entry name" value="HTH_MetabolicPath_Reg"/>
</dbReference>
<gene>
    <name evidence="6" type="ORF">ABID12_003650</name>
</gene>
<dbReference type="Gene3D" id="3.30.450.40">
    <property type="match status" value="1"/>
</dbReference>
<dbReference type="PROSITE" id="PS51078">
    <property type="entry name" value="ICLR_ED"/>
    <property type="match status" value="1"/>
</dbReference>
<dbReference type="Pfam" id="PF09339">
    <property type="entry name" value="HTH_IclR"/>
    <property type="match status" value="1"/>
</dbReference>
<evidence type="ECO:0000259" key="4">
    <source>
        <dbReference type="PROSITE" id="PS51077"/>
    </source>
</evidence>
<dbReference type="InterPro" id="IPR005471">
    <property type="entry name" value="Tscrpt_reg_IclR_N"/>
</dbReference>
<dbReference type="InterPro" id="IPR014757">
    <property type="entry name" value="Tscrpt_reg_IclR_C"/>
</dbReference>
<keyword evidence="3" id="KW-0804">Transcription</keyword>
<evidence type="ECO:0000256" key="1">
    <source>
        <dbReference type="ARBA" id="ARBA00023015"/>
    </source>
</evidence>
<sequence length="261" mass="28744">MKNDKPKTENVAAVLKVFAVLETLAENRSAALAEIAQSAMTSKSTTHRLLHTMMELGYVAQDEKSERYELTPRLFSLAAQTMKSQADILRVADKAMGRLSRATGESINLGIFDGREQRVVYIHQYDSSYSLSMNSTLGTRNPLHSTALGKALLAFRDDEEIEGRLAVMDMEVSAPNTVTDKAVLRQQLQAVRENGYAEEIEESEAGVRCIAAPVLNHVGKSIAAISIAFPLFRFDEARKEDYVALLKSATRNVSQALGYAN</sequence>
<protein>
    <submittedName>
        <fullName evidence="6">IclR family KDG regulon transcriptional repressor</fullName>
    </submittedName>
</protein>
<dbReference type="SMART" id="SM00346">
    <property type="entry name" value="HTH_ICLR"/>
    <property type="match status" value="1"/>
</dbReference>
<dbReference type="Pfam" id="PF01614">
    <property type="entry name" value="IclR_C"/>
    <property type="match status" value="1"/>
</dbReference>
<dbReference type="SUPFAM" id="SSF55781">
    <property type="entry name" value="GAF domain-like"/>
    <property type="match status" value="1"/>
</dbReference>
<evidence type="ECO:0000313" key="7">
    <source>
        <dbReference type="Proteomes" id="UP001549164"/>
    </source>
</evidence>
<keyword evidence="7" id="KW-1185">Reference proteome</keyword>
<dbReference type="Gene3D" id="1.10.10.10">
    <property type="entry name" value="Winged helix-like DNA-binding domain superfamily/Winged helix DNA-binding domain"/>
    <property type="match status" value="1"/>
</dbReference>
<feature type="domain" description="HTH iclR-type" evidence="4">
    <location>
        <begin position="11"/>
        <end position="72"/>
    </location>
</feature>
<dbReference type="PANTHER" id="PTHR30136:SF7">
    <property type="entry name" value="HTH-TYPE TRANSCRIPTIONAL REGULATOR KDGR-RELATED"/>
    <property type="match status" value="1"/>
</dbReference>
<keyword evidence="1" id="KW-0805">Transcription regulation</keyword>
<dbReference type="PROSITE" id="PS51077">
    <property type="entry name" value="HTH_ICLR"/>
    <property type="match status" value="1"/>
</dbReference>
<evidence type="ECO:0000256" key="3">
    <source>
        <dbReference type="ARBA" id="ARBA00023163"/>
    </source>
</evidence>
<name>A0ABV2IGH1_9HYPH</name>
<reference evidence="6 7" key="1">
    <citation type="submission" date="2024-06" db="EMBL/GenBank/DDBJ databases">
        <title>Genomic Encyclopedia of Type Strains, Phase IV (KMG-IV): sequencing the most valuable type-strain genomes for metagenomic binning, comparative biology and taxonomic classification.</title>
        <authorList>
            <person name="Goeker M."/>
        </authorList>
    </citation>
    <scope>NUCLEOTIDE SEQUENCE [LARGE SCALE GENOMIC DNA]</scope>
    <source>
        <strain evidence="6 7">DSM 28102</strain>
    </source>
</reference>
<proteinExistence type="predicted"/>
<keyword evidence="2" id="KW-0238">DNA-binding</keyword>
<dbReference type="RefSeq" id="WP_354435517.1">
    <property type="nucleotide sequence ID" value="NZ_JBEPLY010000015.1"/>
</dbReference>
<comment type="caution">
    <text evidence="6">The sequence shown here is derived from an EMBL/GenBank/DDBJ whole genome shotgun (WGS) entry which is preliminary data.</text>
</comment>
<dbReference type="PANTHER" id="PTHR30136">
    <property type="entry name" value="HELIX-TURN-HELIX TRANSCRIPTIONAL REGULATOR, ICLR FAMILY"/>
    <property type="match status" value="1"/>
</dbReference>